<dbReference type="GO" id="GO:0008233">
    <property type="term" value="F:peptidase activity"/>
    <property type="evidence" value="ECO:0007669"/>
    <property type="project" value="UniProtKB-KW"/>
</dbReference>
<dbReference type="InterPro" id="IPR054613">
    <property type="entry name" value="Peptidase_S78_dom"/>
</dbReference>
<evidence type="ECO:0000313" key="6">
    <source>
        <dbReference type="EMBL" id="AGK61495.1"/>
    </source>
</evidence>
<evidence type="ECO:0000256" key="3">
    <source>
        <dbReference type="ARBA" id="ARBA00022801"/>
    </source>
</evidence>
<dbReference type="RefSeq" id="WP_015591093.1">
    <property type="nucleotide sequence ID" value="NC_021169.1"/>
</dbReference>
<dbReference type="eggNOG" id="arCOG04219">
    <property type="taxonomic scope" value="Archaea"/>
</dbReference>
<dbReference type="SMR" id="N0BML6"/>
<keyword evidence="3" id="KW-0378">Hydrolase</keyword>
<proteinExistence type="predicted"/>
<dbReference type="STRING" id="387631.Asulf_01512"/>
<dbReference type="Gene3D" id="1.20.5.170">
    <property type="match status" value="1"/>
</dbReference>
<gene>
    <name evidence="6" type="ORF">Asulf_01512</name>
</gene>
<dbReference type="KEGG" id="ast:Asulf_01512"/>
<keyword evidence="2 6" id="KW-0645">Protease</keyword>
<dbReference type="Proteomes" id="UP000013307">
    <property type="component" value="Chromosome"/>
</dbReference>
<protein>
    <submittedName>
        <fullName evidence="6">Phage head maturation protease</fullName>
    </submittedName>
</protein>
<evidence type="ECO:0000256" key="4">
    <source>
        <dbReference type="SAM" id="Coils"/>
    </source>
</evidence>
<name>N0BML6_9EURY</name>
<keyword evidence="1" id="KW-1188">Viral release from host cell</keyword>
<dbReference type="HOGENOM" id="CLU_625017_0_0_2"/>
<dbReference type="EMBL" id="CP005290">
    <property type="protein sequence ID" value="AGK61495.1"/>
    <property type="molecule type" value="Genomic_DNA"/>
</dbReference>
<feature type="coiled-coil region" evidence="4">
    <location>
        <begin position="331"/>
        <end position="415"/>
    </location>
</feature>
<dbReference type="Pfam" id="PF04586">
    <property type="entry name" value="Peptidase_S78"/>
    <property type="match status" value="1"/>
</dbReference>
<dbReference type="AlphaFoldDB" id="N0BML6"/>
<dbReference type="GeneID" id="15393147"/>
<organism evidence="6 7">
    <name type="scientific">Archaeoglobus sulfaticallidus PM70-1</name>
    <dbReference type="NCBI Taxonomy" id="387631"/>
    <lineage>
        <taxon>Archaea</taxon>
        <taxon>Methanobacteriati</taxon>
        <taxon>Methanobacteriota</taxon>
        <taxon>Archaeoglobi</taxon>
        <taxon>Archaeoglobales</taxon>
        <taxon>Archaeoglobaceae</taxon>
        <taxon>Archaeoglobus</taxon>
    </lineage>
</organism>
<dbReference type="GO" id="GO:0006508">
    <property type="term" value="P:proteolysis"/>
    <property type="evidence" value="ECO:0007669"/>
    <property type="project" value="UniProtKB-KW"/>
</dbReference>
<keyword evidence="7" id="KW-1185">Reference proteome</keyword>
<accession>N0BML6</accession>
<keyword evidence="4" id="KW-0175">Coiled coil</keyword>
<evidence type="ECO:0000259" key="5">
    <source>
        <dbReference type="Pfam" id="PF04586"/>
    </source>
</evidence>
<dbReference type="OrthoDB" id="212636at2157"/>
<evidence type="ECO:0000256" key="2">
    <source>
        <dbReference type="ARBA" id="ARBA00022670"/>
    </source>
</evidence>
<sequence length="460" mass="52363">MELLIVKSLETREDEKNVFVEGYASAAVEDLDGEIISEEALQKVAKELTEEPYNKVFLDHAPMKFNANFEEKLPIGRIIEAEAKEVEGKLKLWMKLVLNKAHPYFEVVYKSIKEGFLNAFSIGFQVLQRKGRVITDLKVLEVSLVGIPANPEAVVEEVYEKMFGELEIRGVVPTHPWKYGKDEQSGWTKPNLSDFTSSSWEELDDEEKKNIAGHFAYAPKNPPDRYTDLKFPHHNPTKHPKPHAVNLGGVVAGFVRLSVARLPDNDKRKIYGHLAAHYRNDFGREPPDYKSVIDAGAVLKALHIDEEVFLKAIGPDVKSDAATEHSALKSLNYSKENMDEFEKRIKELEATNRELSEKVKELEAKISELESENARLKEENERLGNEVKQYVEREKAELIEKIKVLTDEVNEEELKVKDVVDLKEYYLTLLETRVIKAKSLPLKVKVGGEDSDEVSFKGVF</sequence>
<reference evidence="6 7" key="1">
    <citation type="journal article" date="2013" name="Genome Announc.">
        <title>Complete Genome Sequence of the Thermophilic and Facultatively Chemolithoautotrophic Sulfate Reducer Archaeoglobus sulfaticallidus Strain PM70-1T.</title>
        <authorList>
            <person name="Stokke R."/>
            <person name="Hocking W.P."/>
            <person name="Steinsbu B.O."/>
            <person name="Steen I.H."/>
        </authorList>
    </citation>
    <scope>NUCLEOTIDE SEQUENCE [LARGE SCALE GENOMIC DNA]</scope>
    <source>
        <strain evidence="6">PM70-1</strain>
    </source>
</reference>
<evidence type="ECO:0000256" key="1">
    <source>
        <dbReference type="ARBA" id="ARBA00022612"/>
    </source>
</evidence>
<evidence type="ECO:0000313" key="7">
    <source>
        <dbReference type="Proteomes" id="UP000013307"/>
    </source>
</evidence>
<feature type="domain" description="Prohead serine protease" evidence="5">
    <location>
        <begin position="8"/>
        <end position="160"/>
    </location>
</feature>